<evidence type="ECO:0000313" key="3">
    <source>
        <dbReference type="Proteomes" id="UP001150569"/>
    </source>
</evidence>
<feature type="region of interest" description="Disordered" evidence="1">
    <location>
        <begin position="1"/>
        <end position="99"/>
    </location>
</feature>
<gene>
    <name evidence="2" type="ORF">IWQ60_012640</name>
</gene>
<feature type="compositionally biased region" description="Acidic residues" evidence="1">
    <location>
        <begin position="51"/>
        <end position="71"/>
    </location>
</feature>
<evidence type="ECO:0000256" key="1">
    <source>
        <dbReference type="SAM" id="MobiDB-lite"/>
    </source>
</evidence>
<proteinExistence type="predicted"/>
<dbReference type="AlphaFoldDB" id="A0A9W7ZLV9"/>
<sequence>ALSRTSAGVGNNPHRGMSAHLVSRSSSPKAPVDMHRQYRRGGGGGDGAEGGAEDGPEATEEVNEEVNEEVDGNGGEESGEGGGEESSEGGGSGGMYAPFESADDFISWLQGILPSDG</sequence>
<organism evidence="2 3">
    <name type="scientific">Tieghemiomyces parasiticus</name>
    <dbReference type="NCBI Taxonomy" id="78921"/>
    <lineage>
        <taxon>Eukaryota</taxon>
        <taxon>Fungi</taxon>
        <taxon>Fungi incertae sedis</taxon>
        <taxon>Zoopagomycota</taxon>
        <taxon>Kickxellomycotina</taxon>
        <taxon>Dimargaritomycetes</taxon>
        <taxon>Dimargaritales</taxon>
        <taxon>Dimargaritaceae</taxon>
        <taxon>Tieghemiomyces</taxon>
    </lineage>
</organism>
<reference evidence="2" key="1">
    <citation type="submission" date="2022-07" db="EMBL/GenBank/DDBJ databases">
        <title>Phylogenomic reconstructions and comparative analyses of Kickxellomycotina fungi.</title>
        <authorList>
            <person name="Reynolds N.K."/>
            <person name="Stajich J.E."/>
            <person name="Barry K."/>
            <person name="Grigoriev I.V."/>
            <person name="Crous P."/>
            <person name="Smith M.E."/>
        </authorList>
    </citation>
    <scope>NUCLEOTIDE SEQUENCE</scope>
    <source>
        <strain evidence="2">RSA 861</strain>
    </source>
</reference>
<keyword evidence="3" id="KW-1185">Reference proteome</keyword>
<dbReference type="Proteomes" id="UP001150569">
    <property type="component" value="Unassembled WGS sequence"/>
</dbReference>
<protein>
    <submittedName>
        <fullName evidence="2">Uncharacterized protein</fullName>
    </submittedName>
</protein>
<feature type="compositionally biased region" description="Gly residues" evidence="1">
    <location>
        <begin position="40"/>
        <end position="50"/>
    </location>
</feature>
<dbReference type="EMBL" id="JANBPT010002323">
    <property type="protein sequence ID" value="KAJ1902842.1"/>
    <property type="molecule type" value="Genomic_DNA"/>
</dbReference>
<comment type="caution">
    <text evidence="2">The sequence shown here is derived from an EMBL/GenBank/DDBJ whole genome shotgun (WGS) entry which is preliminary data.</text>
</comment>
<evidence type="ECO:0000313" key="2">
    <source>
        <dbReference type="EMBL" id="KAJ1902842.1"/>
    </source>
</evidence>
<accession>A0A9W7ZLV9</accession>
<feature type="compositionally biased region" description="Acidic residues" evidence="1">
    <location>
        <begin position="77"/>
        <end position="87"/>
    </location>
</feature>
<name>A0A9W7ZLV9_9FUNG</name>
<feature type="non-terminal residue" evidence="2">
    <location>
        <position position="1"/>
    </location>
</feature>